<proteinExistence type="predicted"/>
<evidence type="ECO:0000313" key="3">
    <source>
        <dbReference type="Proteomes" id="UP000195442"/>
    </source>
</evidence>
<feature type="region of interest" description="Disordered" evidence="1">
    <location>
        <begin position="44"/>
        <end position="64"/>
    </location>
</feature>
<reference evidence="3" key="1">
    <citation type="submission" date="2017-02" db="EMBL/GenBank/DDBJ databases">
        <authorList>
            <person name="Daims H."/>
        </authorList>
    </citation>
    <scope>NUCLEOTIDE SEQUENCE [LARGE SCALE GENOMIC DNA]</scope>
</reference>
<name>A0A1R4H2H0_9GAMM</name>
<accession>A0A1R4H2H0</accession>
<protein>
    <submittedName>
        <fullName evidence="2">Uncharacterized protein</fullName>
    </submittedName>
</protein>
<organism evidence="2 3">
    <name type="scientific">Crenothrix polyspora</name>
    <dbReference type="NCBI Taxonomy" id="360316"/>
    <lineage>
        <taxon>Bacteria</taxon>
        <taxon>Pseudomonadati</taxon>
        <taxon>Pseudomonadota</taxon>
        <taxon>Gammaproteobacteria</taxon>
        <taxon>Methylococcales</taxon>
        <taxon>Crenotrichaceae</taxon>
        <taxon>Crenothrix</taxon>
    </lineage>
</organism>
<gene>
    <name evidence="2" type="ORF">CRENPOLYSF2_1600004</name>
</gene>
<evidence type="ECO:0000256" key="1">
    <source>
        <dbReference type="SAM" id="MobiDB-lite"/>
    </source>
</evidence>
<sequence>MATVRTLWSKIAKQGFEGETNIDSVWLGDMEKAHWTLRQRLQGHTDDRSVGQPSWFGQRPAHEC</sequence>
<dbReference type="EMBL" id="FUKJ01000069">
    <property type="protein sequence ID" value="SJM90376.1"/>
    <property type="molecule type" value="Genomic_DNA"/>
</dbReference>
<keyword evidence="3" id="KW-1185">Reference proteome</keyword>
<dbReference type="AlphaFoldDB" id="A0A1R4H2H0"/>
<evidence type="ECO:0000313" key="2">
    <source>
        <dbReference type="EMBL" id="SJM90376.1"/>
    </source>
</evidence>
<dbReference type="Proteomes" id="UP000195442">
    <property type="component" value="Unassembled WGS sequence"/>
</dbReference>